<proteinExistence type="inferred from homology"/>
<reference evidence="7" key="1">
    <citation type="journal article" date="2019" name="Int. J. Syst. Evol. Microbiol.">
        <title>The Global Catalogue of Microorganisms (GCM) 10K type strain sequencing project: providing services to taxonomists for standard genome sequencing and annotation.</title>
        <authorList>
            <consortium name="The Broad Institute Genomics Platform"/>
            <consortium name="The Broad Institute Genome Sequencing Center for Infectious Disease"/>
            <person name="Wu L."/>
            <person name="Ma J."/>
        </authorList>
    </citation>
    <scope>NUCLEOTIDE SEQUENCE [LARGE SCALE GENOMIC DNA]</scope>
    <source>
        <strain evidence="7">NBRC 111756</strain>
    </source>
</reference>
<comment type="subcellular location">
    <subcellularLocation>
        <location evidence="1">Cytoplasm</location>
    </subcellularLocation>
</comment>
<evidence type="ECO:0000259" key="5">
    <source>
        <dbReference type="Pfam" id="PF00582"/>
    </source>
</evidence>
<evidence type="ECO:0000256" key="4">
    <source>
        <dbReference type="ARBA" id="ARBA00037131"/>
    </source>
</evidence>
<dbReference type="CDD" id="cd00293">
    <property type="entry name" value="USP-like"/>
    <property type="match status" value="1"/>
</dbReference>
<dbReference type="EMBL" id="JBHSWE010000001">
    <property type="protein sequence ID" value="MFC6670538.1"/>
    <property type="molecule type" value="Genomic_DNA"/>
</dbReference>
<feature type="domain" description="UspA" evidence="5">
    <location>
        <begin position="1"/>
        <end position="136"/>
    </location>
</feature>
<evidence type="ECO:0000256" key="1">
    <source>
        <dbReference type="ARBA" id="ARBA00004496"/>
    </source>
</evidence>
<dbReference type="PANTHER" id="PTHR47892">
    <property type="entry name" value="UNIVERSAL STRESS PROTEIN E"/>
    <property type="match status" value="1"/>
</dbReference>
<keyword evidence="3" id="KW-0963">Cytoplasm</keyword>
<accession>A0ABW1ZZG8</accession>
<comment type="caution">
    <text evidence="6">The sequence shown here is derived from an EMBL/GenBank/DDBJ whole genome shotgun (WGS) entry which is preliminary data.</text>
</comment>
<dbReference type="InterPro" id="IPR006016">
    <property type="entry name" value="UspA"/>
</dbReference>
<dbReference type="Proteomes" id="UP001596422">
    <property type="component" value="Unassembled WGS sequence"/>
</dbReference>
<comment type="function">
    <text evidence="4">Required for resistance to DNA-damaging agents.</text>
</comment>
<evidence type="ECO:0000256" key="3">
    <source>
        <dbReference type="ARBA" id="ARBA00022490"/>
    </source>
</evidence>
<dbReference type="PANTHER" id="PTHR47892:SF1">
    <property type="entry name" value="UNIVERSAL STRESS PROTEIN E"/>
    <property type="match status" value="1"/>
</dbReference>
<dbReference type="SUPFAM" id="SSF52402">
    <property type="entry name" value="Adenine nucleotide alpha hydrolases-like"/>
    <property type="match status" value="1"/>
</dbReference>
<dbReference type="Gene3D" id="3.40.50.12370">
    <property type="match status" value="1"/>
</dbReference>
<sequence length="278" mass="29811">MFKRILFVSEGRDGDLEAMKQALVLAGANASSLDILVVHSGVPDASSTYLPAFEAFLAQQAETCLQQAQATGAPAPSGPVSVRVEGGHAPDVRIVQEVLRNGHDLVIKAAASGTDGRGFQALDMGLLRKCPVPLWLHRPRGGTESGSFQVAVAIDPRESKEGLLARHLLQLADGIADLLGARLSVLSCWDYALEGYLRNHVFASGSDDGQLQQAVTEERCRHRAELAKLIRLADLNTRPSIHHPRGRPINSFPTMLPPRALISWSWAPSPAPASPDSS</sequence>
<evidence type="ECO:0000313" key="6">
    <source>
        <dbReference type="EMBL" id="MFC6670538.1"/>
    </source>
</evidence>
<comment type="similarity">
    <text evidence="2">Belongs to the universal stress protein A family.</text>
</comment>
<keyword evidence="7" id="KW-1185">Reference proteome</keyword>
<gene>
    <name evidence="6" type="ORF">ACFQDL_10900</name>
</gene>
<dbReference type="RefSeq" id="WP_379909043.1">
    <property type="nucleotide sequence ID" value="NZ_JBHSWE010000001.1"/>
</dbReference>
<dbReference type="Pfam" id="PF00582">
    <property type="entry name" value="Usp"/>
    <property type="match status" value="1"/>
</dbReference>
<name>A0ABW1ZZG8_9GAMM</name>
<evidence type="ECO:0000313" key="7">
    <source>
        <dbReference type="Proteomes" id="UP001596422"/>
    </source>
</evidence>
<evidence type="ECO:0000256" key="2">
    <source>
        <dbReference type="ARBA" id="ARBA00008791"/>
    </source>
</evidence>
<protein>
    <submittedName>
        <fullName evidence="6">Universal stress protein</fullName>
    </submittedName>
</protein>
<organism evidence="6 7">
    <name type="scientific">Marinobacterium aestuariivivens</name>
    <dbReference type="NCBI Taxonomy" id="1698799"/>
    <lineage>
        <taxon>Bacteria</taxon>
        <taxon>Pseudomonadati</taxon>
        <taxon>Pseudomonadota</taxon>
        <taxon>Gammaproteobacteria</taxon>
        <taxon>Oceanospirillales</taxon>
        <taxon>Oceanospirillaceae</taxon>
        <taxon>Marinobacterium</taxon>
    </lineage>
</organism>